<evidence type="ECO:0000313" key="2">
    <source>
        <dbReference type="Proteomes" id="UP001597053"/>
    </source>
</evidence>
<keyword evidence="2" id="KW-1185">Reference proteome</keyword>
<organism evidence="1 2">
    <name type="scientific">Micromonospora azadirachtae</name>
    <dbReference type="NCBI Taxonomy" id="1970735"/>
    <lineage>
        <taxon>Bacteria</taxon>
        <taxon>Bacillati</taxon>
        <taxon>Actinomycetota</taxon>
        <taxon>Actinomycetes</taxon>
        <taxon>Micromonosporales</taxon>
        <taxon>Micromonosporaceae</taxon>
        <taxon>Micromonospora</taxon>
    </lineage>
</organism>
<protein>
    <submittedName>
        <fullName evidence="1">Precorrin-3B C(17)-methyltransferase</fullName>
    </submittedName>
</protein>
<dbReference type="Gene3D" id="3.30.950.10">
    <property type="entry name" value="Methyltransferase, Cobalt-precorrin-4 Transmethylase, Domain 2"/>
    <property type="match status" value="1"/>
</dbReference>
<dbReference type="InterPro" id="IPR051810">
    <property type="entry name" value="Precorrin_MeTrfase"/>
</dbReference>
<comment type="caution">
    <text evidence="1">The sequence shown here is derived from an EMBL/GenBank/DDBJ whole genome shotgun (WGS) entry which is preliminary data.</text>
</comment>
<dbReference type="Proteomes" id="UP001597053">
    <property type="component" value="Unassembled WGS sequence"/>
</dbReference>
<dbReference type="EMBL" id="JBHTHM010002523">
    <property type="protein sequence ID" value="MFD0788132.1"/>
    <property type="molecule type" value="Genomic_DNA"/>
</dbReference>
<gene>
    <name evidence="1" type="ORF">ACFQZ8_29830</name>
</gene>
<proteinExistence type="predicted"/>
<feature type="non-terminal residue" evidence="1">
    <location>
        <position position="1"/>
    </location>
</feature>
<accession>A0ABW3AB59</accession>
<dbReference type="PANTHER" id="PTHR47036:SF1">
    <property type="entry name" value="COBALT-FACTOR III C(17)-METHYLTRANSFERASE-RELATED"/>
    <property type="match status" value="1"/>
</dbReference>
<evidence type="ECO:0000313" key="1">
    <source>
        <dbReference type="EMBL" id="MFD0788132.1"/>
    </source>
</evidence>
<dbReference type="SUPFAM" id="SSF53790">
    <property type="entry name" value="Tetrapyrrole methylase"/>
    <property type="match status" value="1"/>
</dbReference>
<dbReference type="InterPro" id="IPR014776">
    <property type="entry name" value="4pyrrole_Mease_sub2"/>
</dbReference>
<dbReference type="InterPro" id="IPR035996">
    <property type="entry name" value="4pyrrol_Methylase_sf"/>
</dbReference>
<dbReference type="PANTHER" id="PTHR47036">
    <property type="entry name" value="COBALT-FACTOR III C(17)-METHYLTRANSFERASE-RELATED"/>
    <property type="match status" value="1"/>
</dbReference>
<sequence length="75" mass="8234">QLGAALKILGRHRPPLTPVGVVRNASRPDEWVHLATLAELDVTVVDMYGVVVVGNSDTRVVAGRMVTPRGYRWRS</sequence>
<reference evidence="2" key="1">
    <citation type="journal article" date="2019" name="Int. J. Syst. Evol. Microbiol.">
        <title>The Global Catalogue of Microorganisms (GCM) 10K type strain sequencing project: providing services to taxonomists for standard genome sequencing and annotation.</title>
        <authorList>
            <consortium name="The Broad Institute Genomics Platform"/>
            <consortium name="The Broad Institute Genome Sequencing Center for Infectious Disease"/>
            <person name="Wu L."/>
            <person name="Ma J."/>
        </authorList>
    </citation>
    <scope>NUCLEOTIDE SEQUENCE [LARGE SCALE GENOMIC DNA]</scope>
    <source>
        <strain evidence="2">JCM 32148</strain>
    </source>
</reference>
<name>A0ABW3AB59_9ACTN</name>